<accession>A0A0P0V410</accession>
<name>A0A0P0V410_ORYSJ</name>
<keyword evidence="3" id="KW-1185">Reference proteome</keyword>
<sequence>MAMVHAASPEMKRPKLPKLSGGGRRHPAKEEVSEYLIRIKFILIKPIIRTGSGGSPPVVSHRLVRANKVIALAALGIAEALEGLGDGLERILGTGGLVLVGMHLEGELAVGLAHVLHSAVLLEAEDLVVVPGVLLDLAHNLQLLRRV</sequence>
<gene>
    <name evidence="2" type="ordered locus">Os01g0556201</name>
    <name evidence="2" type="ORF">OSNPB_010556201</name>
</gene>
<dbReference type="Gramene" id="Os01t0556201-00">
    <property type="protein sequence ID" value="Os01t0556201-00"/>
    <property type="gene ID" value="Os01g0556201"/>
</dbReference>
<protein>
    <submittedName>
        <fullName evidence="2">Os01g0556201 protein</fullName>
    </submittedName>
</protein>
<dbReference type="EMBL" id="AP014957">
    <property type="protein sequence ID" value="BAS72679.1"/>
    <property type="molecule type" value="Genomic_DNA"/>
</dbReference>
<reference evidence="2 3" key="2">
    <citation type="journal article" date="2013" name="Plant Cell Physiol.">
        <title>Rice Annotation Project Database (RAP-DB): an integrative and interactive database for rice genomics.</title>
        <authorList>
            <person name="Sakai H."/>
            <person name="Lee S.S."/>
            <person name="Tanaka T."/>
            <person name="Numa H."/>
            <person name="Kim J."/>
            <person name="Kawahara Y."/>
            <person name="Wakimoto H."/>
            <person name="Yang C.C."/>
            <person name="Iwamoto M."/>
            <person name="Abe T."/>
            <person name="Yamada Y."/>
            <person name="Muto A."/>
            <person name="Inokuchi H."/>
            <person name="Ikemura T."/>
            <person name="Matsumoto T."/>
            <person name="Sasaki T."/>
            <person name="Itoh T."/>
        </authorList>
    </citation>
    <scope>NUCLEOTIDE SEQUENCE [LARGE SCALE GENOMIC DNA]</scope>
    <source>
        <strain evidence="3">cv. Nipponbare</strain>
    </source>
</reference>
<dbReference type="Proteomes" id="UP000059680">
    <property type="component" value="Chromosome 1"/>
</dbReference>
<evidence type="ECO:0000313" key="2">
    <source>
        <dbReference type="EMBL" id="BAS72679.1"/>
    </source>
</evidence>
<dbReference type="AlphaFoldDB" id="A0A0P0V410"/>
<organism evidence="2 3">
    <name type="scientific">Oryza sativa subsp. japonica</name>
    <name type="common">Rice</name>
    <dbReference type="NCBI Taxonomy" id="39947"/>
    <lineage>
        <taxon>Eukaryota</taxon>
        <taxon>Viridiplantae</taxon>
        <taxon>Streptophyta</taxon>
        <taxon>Embryophyta</taxon>
        <taxon>Tracheophyta</taxon>
        <taxon>Spermatophyta</taxon>
        <taxon>Magnoliopsida</taxon>
        <taxon>Liliopsida</taxon>
        <taxon>Poales</taxon>
        <taxon>Poaceae</taxon>
        <taxon>BOP clade</taxon>
        <taxon>Oryzoideae</taxon>
        <taxon>Oryzeae</taxon>
        <taxon>Oryzinae</taxon>
        <taxon>Oryza</taxon>
        <taxon>Oryza sativa</taxon>
    </lineage>
</organism>
<dbReference type="PaxDb" id="39947-A0A0P0V410"/>
<dbReference type="InParanoid" id="A0A0P0V410"/>
<feature type="region of interest" description="Disordered" evidence="1">
    <location>
        <begin position="1"/>
        <end position="27"/>
    </location>
</feature>
<evidence type="ECO:0000313" key="3">
    <source>
        <dbReference type="Proteomes" id="UP000059680"/>
    </source>
</evidence>
<reference evidence="3" key="1">
    <citation type="journal article" date="2005" name="Nature">
        <title>The map-based sequence of the rice genome.</title>
        <authorList>
            <consortium name="International rice genome sequencing project (IRGSP)"/>
            <person name="Matsumoto T."/>
            <person name="Wu J."/>
            <person name="Kanamori H."/>
            <person name="Katayose Y."/>
            <person name="Fujisawa M."/>
            <person name="Namiki N."/>
            <person name="Mizuno H."/>
            <person name="Yamamoto K."/>
            <person name="Antonio B.A."/>
            <person name="Baba T."/>
            <person name="Sakata K."/>
            <person name="Nagamura Y."/>
            <person name="Aoki H."/>
            <person name="Arikawa K."/>
            <person name="Arita K."/>
            <person name="Bito T."/>
            <person name="Chiden Y."/>
            <person name="Fujitsuka N."/>
            <person name="Fukunaka R."/>
            <person name="Hamada M."/>
            <person name="Harada C."/>
            <person name="Hayashi A."/>
            <person name="Hijishita S."/>
            <person name="Honda M."/>
            <person name="Hosokawa S."/>
            <person name="Ichikawa Y."/>
            <person name="Idonuma A."/>
            <person name="Iijima M."/>
            <person name="Ikeda M."/>
            <person name="Ikeno M."/>
            <person name="Ito K."/>
            <person name="Ito S."/>
            <person name="Ito T."/>
            <person name="Ito Y."/>
            <person name="Ito Y."/>
            <person name="Iwabuchi A."/>
            <person name="Kamiya K."/>
            <person name="Karasawa W."/>
            <person name="Kurita K."/>
            <person name="Katagiri S."/>
            <person name="Kikuta A."/>
            <person name="Kobayashi H."/>
            <person name="Kobayashi N."/>
            <person name="Machita K."/>
            <person name="Maehara T."/>
            <person name="Masukawa M."/>
            <person name="Mizubayashi T."/>
            <person name="Mukai Y."/>
            <person name="Nagasaki H."/>
            <person name="Nagata Y."/>
            <person name="Naito S."/>
            <person name="Nakashima M."/>
            <person name="Nakama Y."/>
            <person name="Nakamichi Y."/>
            <person name="Nakamura M."/>
            <person name="Meguro A."/>
            <person name="Negishi M."/>
            <person name="Ohta I."/>
            <person name="Ohta T."/>
            <person name="Okamoto M."/>
            <person name="Ono N."/>
            <person name="Saji S."/>
            <person name="Sakaguchi M."/>
            <person name="Sakai K."/>
            <person name="Shibata M."/>
            <person name="Shimokawa T."/>
            <person name="Song J."/>
            <person name="Takazaki Y."/>
            <person name="Terasawa K."/>
            <person name="Tsugane M."/>
            <person name="Tsuji K."/>
            <person name="Ueda S."/>
            <person name="Waki K."/>
            <person name="Yamagata H."/>
            <person name="Yamamoto M."/>
            <person name="Yamamoto S."/>
            <person name="Yamane H."/>
            <person name="Yoshiki S."/>
            <person name="Yoshihara R."/>
            <person name="Yukawa K."/>
            <person name="Zhong H."/>
            <person name="Yano M."/>
            <person name="Yuan Q."/>
            <person name="Ouyang S."/>
            <person name="Liu J."/>
            <person name="Jones K.M."/>
            <person name="Gansberger K."/>
            <person name="Moffat K."/>
            <person name="Hill J."/>
            <person name="Bera J."/>
            <person name="Fadrosh D."/>
            <person name="Jin S."/>
            <person name="Johri S."/>
            <person name="Kim M."/>
            <person name="Overton L."/>
            <person name="Reardon M."/>
            <person name="Tsitrin T."/>
            <person name="Vuong H."/>
            <person name="Weaver B."/>
            <person name="Ciecko A."/>
            <person name="Tallon L."/>
            <person name="Jackson J."/>
            <person name="Pai G."/>
            <person name="Aken S.V."/>
            <person name="Utterback T."/>
            <person name="Reidmuller S."/>
            <person name="Feldblyum T."/>
            <person name="Hsiao J."/>
            <person name="Zismann V."/>
            <person name="Iobst S."/>
            <person name="de Vazeille A.R."/>
            <person name="Buell C.R."/>
            <person name="Ying K."/>
            <person name="Li Y."/>
            <person name="Lu T."/>
            <person name="Huang Y."/>
            <person name="Zhao Q."/>
            <person name="Feng Q."/>
            <person name="Zhang L."/>
            <person name="Zhu J."/>
            <person name="Weng Q."/>
            <person name="Mu J."/>
            <person name="Lu Y."/>
            <person name="Fan D."/>
            <person name="Liu Y."/>
            <person name="Guan J."/>
            <person name="Zhang Y."/>
            <person name="Yu S."/>
            <person name="Liu X."/>
            <person name="Zhang Y."/>
            <person name="Hong G."/>
            <person name="Han B."/>
            <person name="Choisne N."/>
            <person name="Demange N."/>
            <person name="Orjeda G."/>
            <person name="Samain S."/>
            <person name="Cattolico L."/>
            <person name="Pelletier E."/>
            <person name="Couloux A."/>
            <person name="Segurens B."/>
            <person name="Wincker P."/>
            <person name="D'Hont A."/>
            <person name="Scarpelli C."/>
            <person name="Weissenbach J."/>
            <person name="Salanoubat M."/>
            <person name="Quetier F."/>
            <person name="Yu Y."/>
            <person name="Kim H.R."/>
            <person name="Rambo T."/>
            <person name="Currie J."/>
            <person name="Collura K."/>
            <person name="Luo M."/>
            <person name="Yang T."/>
            <person name="Ammiraju J.S.S."/>
            <person name="Engler F."/>
            <person name="Soderlund C."/>
            <person name="Wing R.A."/>
            <person name="Palmer L.E."/>
            <person name="de la Bastide M."/>
            <person name="Spiegel L."/>
            <person name="Nascimento L."/>
            <person name="Zutavern T."/>
            <person name="O'Shaughnessy A."/>
            <person name="Dike S."/>
            <person name="Dedhia N."/>
            <person name="Preston R."/>
            <person name="Balija V."/>
            <person name="McCombie W.R."/>
            <person name="Chow T."/>
            <person name="Chen H."/>
            <person name="Chung M."/>
            <person name="Chen C."/>
            <person name="Shaw J."/>
            <person name="Wu H."/>
            <person name="Hsiao K."/>
            <person name="Chao Y."/>
            <person name="Chu M."/>
            <person name="Cheng C."/>
            <person name="Hour A."/>
            <person name="Lee P."/>
            <person name="Lin S."/>
            <person name="Lin Y."/>
            <person name="Liou J."/>
            <person name="Liu S."/>
            <person name="Hsing Y."/>
            <person name="Raghuvanshi S."/>
            <person name="Mohanty A."/>
            <person name="Bharti A.K."/>
            <person name="Gaur A."/>
            <person name="Gupta V."/>
            <person name="Kumar D."/>
            <person name="Ravi V."/>
            <person name="Vij S."/>
            <person name="Kapur A."/>
            <person name="Khurana P."/>
            <person name="Khurana P."/>
            <person name="Khurana J.P."/>
            <person name="Tyagi A.K."/>
            <person name="Gaikwad K."/>
            <person name="Singh A."/>
            <person name="Dalal V."/>
            <person name="Srivastava S."/>
            <person name="Dixit A."/>
            <person name="Pal A.K."/>
            <person name="Ghazi I.A."/>
            <person name="Yadav M."/>
            <person name="Pandit A."/>
            <person name="Bhargava A."/>
            <person name="Sureshbabu K."/>
            <person name="Batra K."/>
            <person name="Sharma T.R."/>
            <person name="Mohapatra T."/>
            <person name="Singh N.K."/>
            <person name="Messing J."/>
            <person name="Nelson A.B."/>
            <person name="Fuks G."/>
            <person name="Kavchok S."/>
            <person name="Keizer G."/>
            <person name="Linton E."/>
            <person name="Llaca V."/>
            <person name="Song R."/>
            <person name="Tanyolac B."/>
            <person name="Young S."/>
            <person name="Ho-Il K."/>
            <person name="Hahn J.H."/>
            <person name="Sangsakoo G."/>
            <person name="Vanavichit A."/>
            <person name="de Mattos Luiz.A.T."/>
            <person name="Zimmer P.D."/>
            <person name="Malone G."/>
            <person name="Dellagostin O."/>
            <person name="de Oliveira A.C."/>
            <person name="Bevan M."/>
            <person name="Bancroft I."/>
            <person name="Minx P."/>
            <person name="Cordum H."/>
            <person name="Wilson R."/>
            <person name="Cheng Z."/>
            <person name="Jin W."/>
            <person name="Jiang J."/>
            <person name="Leong S.A."/>
            <person name="Iwama H."/>
            <person name="Gojobori T."/>
            <person name="Itoh T."/>
            <person name="Niimura Y."/>
            <person name="Fujii Y."/>
            <person name="Habara T."/>
            <person name="Sakai H."/>
            <person name="Sato Y."/>
            <person name="Wilson G."/>
            <person name="Kumar K."/>
            <person name="McCouch S."/>
            <person name="Juretic N."/>
            <person name="Hoen D."/>
            <person name="Wright S."/>
            <person name="Bruskiewich R."/>
            <person name="Bureau T."/>
            <person name="Miyao A."/>
            <person name="Hirochika H."/>
            <person name="Nishikawa T."/>
            <person name="Kadowaki K."/>
            <person name="Sugiura M."/>
            <person name="Burr B."/>
            <person name="Sasaki T."/>
        </authorList>
    </citation>
    <scope>NUCLEOTIDE SEQUENCE [LARGE SCALE GENOMIC DNA]</scope>
    <source>
        <strain evidence="3">cv. Nipponbare</strain>
    </source>
</reference>
<evidence type="ECO:0000256" key="1">
    <source>
        <dbReference type="SAM" id="MobiDB-lite"/>
    </source>
</evidence>
<proteinExistence type="predicted"/>
<reference evidence="2 3" key="3">
    <citation type="journal article" date="2013" name="Rice">
        <title>Improvement of the Oryza sativa Nipponbare reference genome using next generation sequence and optical map data.</title>
        <authorList>
            <person name="Kawahara Y."/>
            <person name="de la Bastide M."/>
            <person name="Hamilton J.P."/>
            <person name="Kanamori H."/>
            <person name="McCombie W.R."/>
            <person name="Ouyang S."/>
            <person name="Schwartz D.C."/>
            <person name="Tanaka T."/>
            <person name="Wu J."/>
            <person name="Zhou S."/>
            <person name="Childs K.L."/>
            <person name="Davidson R.M."/>
            <person name="Lin H."/>
            <person name="Quesada-Ocampo L."/>
            <person name="Vaillancourt B."/>
            <person name="Sakai H."/>
            <person name="Lee S.S."/>
            <person name="Kim J."/>
            <person name="Numa H."/>
            <person name="Itoh T."/>
            <person name="Buell C.R."/>
            <person name="Matsumoto T."/>
        </authorList>
    </citation>
    <scope>NUCLEOTIDE SEQUENCE [LARGE SCALE GENOMIC DNA]</scope>
    <source>
        <strain evidence="3">cv. Nipponbare</strain>
    </source>
</reference>
<dbReference type="eggNOG" id="ENOG502R75Q">
    <property type="taxonomic scope" value="Eukaryota"/>
</dbReference>